<name>A0A4S2JEP8_9HYME</name>
<evidence type="ECO:0000313" key="4">
    <source>
        <dbReference type="Proteomes" id="UP000310200"/>
    </source>
</evidence>
<protein>
    <submittedName>
        <fullName evidence="3">Uncharacterized protein</fullName>
    </submittedName>
</protein>
<reference evidence="3 4" key="1">
    <citation type="journal article" date="2019" name="Philos. Trans. R. Soc. Lond., B, Biol. Sci.">
        <title>Ant behaviour and brain gene expression of defending hosts depend on the ecological success of the intruding social parasite.</title>
        <authorList>
            <person name="Kaur R."/>
            <person name="Stoldt M."/>
            <person name="Jongepier E."/>
            <person name="Feldmeyer B."/>
            <person name="Menzel F."/>
            <person name="Bornberg-Bauer E."/>
            <person name="Foitzik S."/>
        </authorList>
    </citation>
    <scope>NUCLEOTIDE SEQUENCE [LARGE SCALE GENOMIC DNA]</scope>
    <source>
        <tissue evidence="3">Whole body</tissue>
    </source>
</reference>
<dbReference type="Proteomes" id="UP000310200">
    <property type="component" value="Unassembled WGS sequence"/>
</dbReference>
<keyword evidence="2" id="KW-0812">Transmembrane</keyword>
<dbReference type="AlphaFoldDB" id="A0A4S2JEP8"/>
<gene>
    <name evidence="3" type="ORF">DBV15_00895</name>
</gene>
<evidence type="ECO:0000256" key="2">
    <source>
        <dbReference type="SAM" id="Phobius"/>
    </source>
</evidence>
<proteinExistence type="predicted"/>
<feature type="region of interest" description="Disordered" evidence="1">
    <location>
        <begin position="24"/>
        <end position="45"/>
    </location>
</feature>
<evidence type="ECO:0000313" key="3">
    <source>
        <dbReference type="EMBL" id="TGZ32797.1"/>
    </source>
</evidence>
<sequence length="245" mass="27111">MMDPPRHTCRGRPMVCPGPCNPLKAHHHHHHRRHHRQKPDMTGAAVPEKGIPLPDEFSQITLLRSLMTDTSVTSATSTDDTSISGTSSSTRITLIRIPKTPRAKETDVPAIIQQILSPGRLEMLGEPSRPRTEKPSVSALPRKIESPIPTRTIALPEETAARAPEHRAPRYLNDVKCAIMTRLNGLTKRASPLFLCLTIVLIYAGIHVLLAVIAWRAPAYQFFVSSQICGVLALLMWRLTGTILI</sequence>
<evidence type="ECO:0000256" key="1">
    <source>
        <dbReference type="SAM" id="MobiDB-lite"/>
    </source>
</evidence>
<keyword evidence="4" id="KW-1185">Reference proteome</keyword>
<dbReference type="EMBL" id="QBLH01003812">
    <property type="protein sequence ID" value="TGZ32797.1"/>
    <property type="molecule type" value="Genomic_DNA"/>
</dbReference>
<keyword evidence="2" id="KW-0472">Membrane</keyword>
<organism evidence="3 4">
    <name type="scientific">Temnothorax longispinosus</name>
    <dbReference type="NCBI Taxonomy" id="300112"/>
    <lineage>
        <taxon>Eukaryota</taxon>
        <taxon>Metazoa</taxon>
        <taxon>Ecdysozoa</taxon>
        <taxon>Arthropoda</taxon>
        <taxon>Hexapoda</taxon>
        <taxon>Insecta</taxon>
        <taxon>Pterygota</taxon>
        <taxon>Neoptera</taxon>
        <taxon>Endopterygota</taxon>
        <taxon>Hymenoptera</taxon>
        <taxon>Apocrita</taxon>
        <taxon>Aculeata</taxon>
        <taxon>Formicoidea</taxon>
        <taxon>Formicidae</taxon>
        <taxon>Myrmicinae</taxon>
        <taxon>Temnothorax</taxon>
    </lineage>
</organism>
<comment type="caution">
    <text evidence="3">The sequence shown here is derived from an EMBL/GenBank/DDBJ whole genome shotgun (WGS) entry which is preliminary data.</text>
</comment>
<feature type="transmembrane region" description="Helical" evidence="2">
    <location>
        <begin position="192"/>
        <end position="213"/>
    </location>
</feature>
<accession>A0A4S2JEP8</accession>
<feature type="compositionally biased region" description="Basic residues" evidence="1">
    <location>
        <begin position="24"/>
        <end position="37"/>
    </location>
</feature>
<keyword evidence="2" id="KW-1133">Transmembrane helix</keyword>
<feature type="transmembrane region" description="Helical" evidence="2">
    <location>
        <begin position="219"/>
        <end position="237"/>
    </location>
</feature>